<proteinExistence type="predicted"/>
<keyword evidence="2" id="KW-1185">Reference proteome</keyword>
<sequence>MEYIWALLFSLVLYLPLRAVQGWLGIFPYKKRR</sequence>
<dbReference type="AlphaFoldDB" id="A0A1N7M2G1"/>
<evidence type="ECO:0000313" key="2">
    <source>
        <dbReference type="Proteomes" id="UP000186795"/>
    </source>
</evidence>
<accession>A0A1N7M2G1</accession>
<reference evidence="2" key="1">
    <citation type="submission" date="2017-01" db="EMBL/GenBank/DDBJ databases">
        <authorList>
            <person name="Varghese N."/>
            <person name="Submissions S."/>
        </authorList>
    </citation>
    <scope>NUCLEOTIDE SEQUENCE [LARGE SCALE GENOMIC DNA]</scope>
    <source>
        <strain evidence="2">DSM 45196</strain>
    </source>
</reference>
<dbReference type="Proteomes" id="UP000186795">
    <property type="component" value="Unassembled WGS sequence"/>
</dbReference>
<name>A0A1N7M2G1_9BACL</name>
<dbReference type="EMBL" id="FTOD01000005">
    <property type="protein sequence ID" value="SIS80295.1"/>
    <property type="molecule type" value="Genomic_DNA"/>
</dbReference>
<gene>
    <name evidence="1" type="ORF">SAMN05421790_105158</name>
</gene>
<evidence type="ECO:0000313" key="1">
    <source>
        <dbReference type="EMBL" id="SIS80295.1"/>
    </source>
</evidence>
<protein>
    <submittedName>
        <fullName evidence="1">Uncharacterized protein</fullName>
    </submittedName>
</protein>
<organism evidence="1 2">
    <name type="scientific">Kroppenstedtia eburnea</name>
    <dbReference type="NCBI Taxonomy" id="714067"/>
    <lineage>
        <taxon>Bacteria</taxon>
        <taxon>Bacillati</taxon>
        <taxon>Bacillota</taxon>
        <taxon>Bacilli</taxon>
        <taxon>Bacillales</taxon>
        <taxon>Thermoactinomycetaceae</taxon>
        <taxon>Kroppenstedtia</taxon>
    </lineage>
</organism>